<dbReference type="EMBL" id="CP042202">
    <property type="protein sequence ID" value="QDS77833.1"/>
    <property type="molecule type" value="Genomic_DNA"/>
</dbReference>
<protein>
    <recommendedName>
        <fullName evidence="4">MARVEL domain-containing protein</fullName>
    </recommendedName>
</protein>
<accession>A0A517LQI0</accession>
<evidence type="ECO:0000313" key="3">
    <source>
        <dbReference type="Proteomes" id="UP000316270"/>
    </source>
</evidence>
<proteinExistence type="predicted"/>
<feature type="transmembrane region" description="Helical" evidence="1">
    <location>
        <begin position="21"/>
        <end position="47"/>
    </location>
</feature>
<dbReference type="AlphaFoldDB" id="A0A517LQI0"/>
<keyword evidence="3" id="KW-1185">Reference proteome</keyword>
<feature type="transmembrane region" description="Helical" evidence="1">
    <location>
        <begin position="95"/>
        <end position="118"/>
    </location>
</feature>
<evidence type="ECO:0008006" key="4">
    <source>
        <dbReference type="Google" id="ProtNLM"/>
    </source>
</evidence>
<reference evidence="2 3" key="1">
    <citation type="submission" date="2019-07" db="EMBL/GenBank/DDBJ databases">
        <title>Finished genome of Venturia effusa.</title>
        <authorList>
            <person name="Young C.A."/>
            <person name="Cox M.P."/>
            <person name="Ganley A.R.D."/>
            <person name="David W.J."/>
        </authorList>
    </citation>
    <scope>NUCLEOTIDE SEQUENCE [LARGE SCALE GENOMIC DNA]</scope>
    <source>
        <strain evidence="3">albino</strain>
    </source>
</reference>
<keyword evidence="1" id="KW-0812">Transmembrane</keyword>
<organism evidence="2 3">
    <name type="scientific">Venturia effusa</name>
    <dbReference type="NCBI Taxonomy" id="50376"/>
    <lineage>
        <taxon>Eukaryota</taxon>
        <taxon>Fungi</taxon>
        <taxon>Dikarya</taxon>
        <taxon>Ascomycota</taxon>
        <taxon>Pezizomycotina</taxon>
        <taxon>Dothideomycetes</taxon>
        <taxon>Pleosporomycetidae</taxon>
        <taxon>Venturiales</taxon>
        <taxon>Venturiaceae</taxon>
        <taxon>Venturia</taxon>
    </lineage>
</organism>
<evidence type="ECO:0000313" key="2">
    <source>
        <dbReference type="EMBL" id="QDS77833.1"/>
    </source>
</evidence>
<sequence>MALATLLHVGSWFVLTRLRKSLFFFAYETVTLVMWFWTTVFLAIMAYTAHSLSGGSMKNQVSPNYVTGVAYPSQFANNVLTLDAEFRKGVRPANATLYTALALSAAEVILFAVTSVLYGKSLSKSLKASAANQTHV</sequence>
<evidence type="ECO:0000256" key="1">
    <source>
        <dbReference type="SAM" id="Phobius"/>
    </source>
</evidence>
<name>A0A517LQI0_9PEZI</name>
<keyword evidence="1" id="KW-1133">Transmembrane helix</keyword>
<keyword evidence="1" id="KW-0472">Membrane</keyword>
<gene>
    <name evidence="2" type="ORF">FKW77_006246</name>
</gene>
<dbReference type="Proteomes" id="UP000316270">
    <property type="component" value="Chromosome 18"/>
</dbReference>